<organism evidence="2 3">
    <name type="scientific">Oceanobacillus bengalensis</name>
    <dbReference type="NCBI Taxonomy" id="1435466"/>
    <lineage>
        <taxon>Bacteria</taxon>
        <taxon>Bacillati</taxon>
        <taxon>Bacillota</taxon>
        <taxon>Bacilli</taxon>
        <taxon>Bacillales</taxon>
        <taxon>Bacillaceae</taxon>
        <taxon>Oceanobacillus</taxon>
    </lineage>
</organism>
<dbReference type="InterPro" id="IPR029069">
    <property type="entry name" value="HotDog_dom_sf"/>
</dbReference>
<keyword evidence="3" id="KW-1185">Reference proteome</keyword>
<sequence>MKQLVELHTNDSLEVTLEPVSRMDLIKYSGASGDFNPIHTVDEEAKKAGLPGIIAHGMWTMGNLSKLFTPYYEEGFIQDYQIRFSGMVFLQDVITLKAEVENISDTFSDFKVKAVNQHGKEVIKGKIRFSKY</sequence>
<dbReference type="RefSeq" id="WP_121130086.1">
    <property type="nucleotide sequence ID" value="NZ_JBHUFK010000003.1"/>
</dbReference>
<evidence type="ECO:0000259" key="1">
    <source>
        <dbReference type="Pfam" id="PF01575"/>
    </source>
</evidence>
<evidence type="ECO:0000313" key="2">
    <source>
        <dbReference type="EMBL" id="RKQ16640.1"/>
    </source>
</evidence>
<dbReference type="GO" id="GO:0004312">
    <property type="term" value="F:fatty acid synthase activity"/>
    <property type="evidence" value="ECO:0007669"/>
    <property type="project" value="InterPro"/>
</dbReference>
<dbReference type="PANTHER" id="PTHR43841:SF3">
    <property type="entry name" value="(3R)-HYDROXYACYL-ACP DEHYDRATASE SUBUNIT HADB"/>
    <property type="match status" value="1"/>
</dbReference>
<protein>
    <submittedName>
        <fullName evidence="2">Dehydratase</fullName>
    </submittedName>
</protein>
<proteinExistence type="predicted"/>
<reference evidence="2 3" key="1">
    <citation type="journal article" date="2015" name="Antonie Van Leeuwenhoek">
        <title>Oceanobacillus bengalensis sp. nov., a bacterium isolated from seawater of the Bay of Bengal.</title>
        <authorList>
            <person name="Yongchang O."/>
            <person name="Xiang W."/>
            <person name="Wang G."/>
        </authorList>
    </citation>
    <scope>NUCLEOTIDE SEQUENCE [LARGE SCALE GENOMIC DNA]</scope>
    <source>
        <strain evidence="2 3">MCCC 1K00260</strain>
    </source>
</reference>
<gene>
    <name evidence="2" type="ORF">D8M05_07140</name>
</gene>
<dbReference type="OrthoDB" id="9801625at2"/>
<evidence type="ECO:0000313" key="3">
    <source>
        <dbReference type="Proteomes" id="UP000281813"/>
    </source>
</evidence>
<dbReference type="InterPro" id="IPR002539">
    <property type="entry name" value="MaoC-like_dom"/>
</dbReference>
<dbReference type="AlphaFoldDB" id="A0A494Z282"/>
<dbReference type="GO" id="GO:0005835">
    <property type="term" value="C:fatty acid synthase complex"/>
    <property type="evidence" value="ECO:0007669"/>
    <property type="project" value="InterPro"/>
</dbReference>
<dbReference type="GO" id="GO:0006633">
    <property type="term" value="P:fatty acid biosynthetic process"/>
    <property type="evidence" value="ECO:0007669"/>
    <property type="project" value="InterPro"/>
</dbReference>
<accession>A0A494Z282</accession>
<dbReference type="PANTHER" id="PTHR43841">
    <property type="entry name" value="3-HYDROXYACYL-THIOESTER DEHYDRATASE HTDX-RELATED"/>
    <property type="match status" value="1"/>
</dbReference>
<dbReference type="InterPro" id="IPR003965">
    <property type="entry name" value="Fatty_acid_synthase"/>
</dbReference>
<dbReference type="Gene3D" id="3.10.129.10">
    <property type="entry name" value="Hotdog Thioesterase"/>
    <property type="match status" value="1"/>
</dbReference>
<dbReference type="Pfam" id="PF01575">
    <property type="entry name" value="MaoC_dehydratas"/>
    <property type="match status" value="1"/>
</dbReference>
<feature type="domain" description="MaoC-like" evidence="1">
    <location>
        <begin position="19"/>
        <end position="117"/>
    </location>
</feature>
<dbReference type="EMBL" id="RBZO01000008">
    <property type="protein sequence ID" value="RKQ16640.1"/>
    <property type="molecule type" value="Genomic_DNA"/>
</dbReference>
<dbReference type="PRINTS" id="PR01483">
    <property type="entry name" value="FASYNTHASE"/>
</dbReference>
<dbReference type="Proteomes" id="UP000281813">
    <property type="component" value="Unassembled WGS sequence"/>
</dbReference>
<comment type="caution">
    <text evidence="2">The sequence shown here is derived from an EMBL/GenBank/DDBJ whole genome shotgun (WGS) entry which is preliminary data.</text>
</comment>
<dbReference type="SUPFAM" id="SSF54637">
    <property type="entry name" value="Thioesterase/thiol ester dehydrase-isomerase"/>
    <property type="match status" value="1"/>
</dbReference>
<name>A0A494Z282_9BACI</name>